<reference evidence="3 4" key="1">
    <citation type="journal article" date="2011" name="Nat. Genet.">
        <title>The genome of the mesopolyploid crop species Brassica rapa.</title>
        <authorList>
            <consortium name="Brassica rapa Genome Sequencing Project Consortium"/>
            <person name="Wang X."/>
            <person name="Wang H."/>
            <person name="Wang J."/>
            <person name="Sun R."/>
            <person name="Wu J."/>
            <person name="Liu S."/>
            <person name="Bai Y."/>
            <person name="Mun J.H."/>
            <person name="Bancroft I."/>
            <person name="Cheng F."/>
            <person name="Huang S."/>
            <person name="Li X."/>
            <person name="Hua W."/>
            <person name="Wang J."/>
            <person name="Wang X."/>
            <person name="Freeling M."/>
            <person name="Pires J.C."/>
            <person name="Paterson A.H."/>
            <person name="Chalhoub B."/>
            <person name="Wang B."/>
            <person name="Hayward A."/>
            <person name="Sharpe A.G."/>
            <person name="Park B.S."/>
            <person name="Weisshaar B."/>
            <person name="Liu B."/>
            <person name="Li B."/>
            <person name="Liu B."/>
            <person name="Tong C."/>
            <person name="Song C."/>
            <person name="Duran C."/>
            <person name="Peng C."/>
            <person name="Geng C."/>
            <person name="Koh C."/>
            <person name="Lin C."/>
            <person name="Edwards D."/>
            <person name="Mu D."/>
            <person name="Shen D."/>
            <person name="Soumpourou E."/>
            <person name="Li F."/>
            <person name="Fraser F."/>
            <person name="Conant G."/>
            <person name="Lassalle G."/>
            <person name="King G.J."/>
            <person name="Bonnema G."/>
            <person name="Tang H."/>
            <person name="Wang H."/>
            <person name="Belcram H."/>
            <person name="Zhou H."/>
            <person name="Hirakawa H."/>
            <person name="Abe H."/>
            <person name="Guo H."/>
            <person name="Wang H."/>
            <person name="Jin H."/>
            <person name="Parkin I.A."/>
            <person name="Batley J."/>
            <person name="Kim J.S."/>
            <person name="Just J."/>
            <person name="Li J."/>
            <person name="Xu J."/>
            <person name="Deng J."/>
            <person name="Kim J.A."/>
            <person name="Li J."/>
            <person name="Yu J."/>
            <person name="Meng J."/>
            <person name="Wang J."/>
            <person name="Min J."/>
            <person name="Poulain J."/>
            <person name="Wang J."/>
            <person name="Hatakeyama K."/>
            <person name="Wu K."/>
            <person name="Wang L."/>
            <person name="Fang L."/>
            <person name="Trick M."/>
            <person name="Links M.G."/>
            <person name="Zhao M."/>
            <person name="Jin M."/>
            <person name="Ramchiary N."/>
            <person name="Drou N."/>
            <person name="Berkman P.J."/>
            <person name="Cai Q."/>
            <person name="Huang Q."/>
            <person name="Li R."/>
            <person name="Tabata S."/>
            <person name="Cheng S."/>
            <person name="Zhang S."/>
            <person name="Zhang S."/>
            <person name="Huang S."/>
            <person name="Sato S."/>
            <person name="Sun S."/>
            <person name="Kwon S.J."/>
            <person name="Choi S.R."/>
            <person name="Lee T.H."/>
            <person name="Fan W."/>
            <person name="Zhao X."/>
            <person name="Tan X."/>
            <person name="Xu X."/>
            <person name="Wang Y."/>
            <person name="Qiu Y."/>
            <person name="Yin Y."/>
            <person name="Li Y."/>
            <person name="Du Y."/>
            <person name="Liao Y."/>
            <person name="Lim Y."/>
            <person name="Narusaka Y."/>
            <person name="Wang Y."/>
            <person name="Wang Z."/>
            <person name="Li Z."/>
            <person name="Wang Z."/>
            <person name="Xiong Z."/>
            <person name="Zhang Z."/>
        </authorList>
    </citation>
    <scope>NUCLEOTIDE SEQUENCE [LARGE SCALE GENOMIC DNA]</scope>
    <source>
        <strain evidence="3 4">cv. Chiifu-401-42</strain>
    </source>
</reference>
<dbReference type="AlphaFoldDB" id="M4DNJ2"/>
<accession>M4DNJ2</accession>
<reference evidence="3" key="3">
    <citation type="submission" date="2023-03" db="UniProtKB">
        <authorList>
            <consortium name="EnsemblPlants"/>
        </authorList>
    </citation>
    <scope>IDENTIFICATION</scope>
    <source>
        <strain evidence="3">cv. Chiifu-401-42</strain>
    </source>
</reference>
<dbReference type="InParanoid" id="M4DNJ2"/>
<keyword evidence="4" id="KW-1185">Reference proteome</keyword>
<dbReference type="PANTHER" id="PTHR10688">
    <property type="entry name" value="PWWP DOMAIN-CONTAINING PROTEIN"/>
    <property type="match status" value="1"/>
</dbReference>
<dbReference type="InterPro" id="IPR052657">
    <property type="entry name" value="PDP_family_Arabidopsis"/>
</dbReference>
<feature type="domain" description="PWWP" evidence="2">
    <location>
        <begin position="156"/>
        <end position="211"/>
    </location>
</feature>
<proteinExistence type="predicted"/>
<dbReference type="SUPFAM" id="SSF63748">
    <property type="entry name" value="Tudor/PWWP/MBT"/>
    <property type="match status" value="1"/>
</dbReference>
<name>M4DNJ2_BRACM</name>
<dbReference type="eggNOG" id="KOG0892">
    <property type="taxonomic scope" value="Eukaryota"/>
</dbReference>
<dbReference type="Gene3D" id="2.30.30.140">
    <property type="match status" value="1"/>
</dbReference>
<reference evidence="3 4" key="2">
    <citation type="journal article" date="2018" name="Hortic Res">
        <title>Improved Brassica rapa reference genome by single-molecule sequencing and chromosome conformation capture technologies.</title>
        <authorList>
            <person name="Zhang L."/>
            <person name="Cai X."/>
            <person name="Wu J."/>
            <person name="Liu M."/>
            <person name="Grob S."/>
            <person name="Cheng F."/>
            <person name="Liang J."/>
            <person name="Cai C."/>
            <person name="Liu Z."/>
            <person name="Liu B."/>
            <person name="Wang F."/>
            <person name="Li S."/>
            <person name="Liu F."/>
            <person name="Li X."/>
            <person name="Cheng L."/>
            <person name="Yang W."/>
            <person name="Li M.H."/>
            <person name="Grossniklaus U."/>
            <person name="Zheng H."/>
            <person name="Wang X."/>
        </authorList>
    </citation>
    <scope>NUCLEOTIDE SEQUENCE [LARGE SCALE GENOMIC DNA]</scope>
    <source>
        <strain evidence="3 4">cv. Chiifu-401-42</strain>
    </source>
</reference>
<sequence>MDFLPNAVCPSKPQENLSHTHRGYDGQSARVVGLSIPNAAVETVLQAIIPGLIQKPSQTIYGTRVEQLRRIRKESLSDDDDDDDEAEDSTMKALMEEDDECFPLGGGDKVRKIEVSGGNISLVVDFSGSLTGTSSHNAFESNVSCLKENQTQECLVGNLVWAMTKSKKWWPGEVVGYKADAKESCFMVRYLGEGQLESWCAPSKLRPFKESFERLVSQRNDVGFFVAVEEAMTLLRNSLRLEMTCSCMSERNGKKPARKAKPLILREFSVDRLEPKEFVTQLKNLAGCVSSGGILEATVMQSRLSAFYSFCGHKQIPMDLLNQNEARRSFNGSKMEESEFVGSPSVVAGSSRRKFRKEWFRKFVSEVDYVSAREDLVDTSPSDLVSKLKLLAVDSSTCSEETENVGLFEWFFSKFRISVFHDENSYRMQLANMAGLNDLMVAKAAISKSKNVGKSKVEPFCGVSVAGAEQKTLESQKISEKSKIEVTGVANTEQKTFKLQKNSEKSKIEVVGGVSVADADQKAFESNTRAEKYRTYQRASKPKIPGLKTIKDTISRSDISSSVANEPSLQGKACMADTLSRPAATLVPDLNGGGNGLASAESDHLQKPETLVPPSALPQKERPFSMMLNFQAAAASTAAPRSNYGISGTGYVSSLTDLERKFTSADLCAKVTGTEKKKRGRKRKNPEAAHATNGIPDLNGTTKEPASVPPQAEPTQRRKRRKKEEMPNRSTRGITVLVLKFSSKESMPSKDDLTSTFSAFGPLDASETHVYEELSGAEVAFVSSGDAVEAVKSLDKANPFGENLVSFRLQQKLINVYRNIAPRMPEISHVSPLQKPKNAPISVESMKQNLMMMTSMLDKSGDHLSRDTKAKLKSDISALLEKISSMPSSSSSS</sequence>
<feature type="region of interest" description="Disordered" evidence="1">
    <location>
        <begin position="1"/>
        <end position="23"/>
    </location>
</feature>
<dbReference type="OMA" id="YFGSSHV"/>
<evidence type="ECO:0000256" key="1">
    <source>
        <dbReference type="SAM" id="MobiDB-lite"/>
    </source>
</evidence>
<evidence type="ECO:0000313" key="4">
    <source>
        <dbReference type="Proteomes" id="UP000011750"/>
    </source>
</evidence>
<protein>
    <recommendedName>
        <fullName evidence="2">PWWP domain-containing protein</fullName>
    </recommendedName>
</protein>
<dbReference type="InterPro" id="IPR000313">
    <property type="entry name" value="PWWP_dom"/>
</dbReference>
<dbReference type="PANTHER" id="PTHR10688:SF6">
    <property type="entry name" value="SERINE_THREONINE-KINASE ATM"/>
    <property type="match status" value="1"/>
</dbReference>
<dbReference type="FunCoup" id="M4DNJ2">
    <property type="interactions" value="71"/>
</dbReference>
<dbReference type="STRING" id="51351.M4DNJ2"/>
<dbReference type="HOGENOM" id="CLU_007246_0_0_1"/>
<dbReference type="Proteomes" id="UP000011750">
    <property type="component" value="Chromosome A06"/>
</dbReference>
<dbReference type="EnsemblPlants" id="Bra018079.1">
    <property type="protein sequence ID" value="Bra018079.1-P"/>
    <property type="gene ID" value="Bra018079"/>
</dbReference>
<feature type="region of interest" description="Disordered" evidence="1">
    <location>
        <begin position="674"/>
        <end position="731"/>
    </location>
</feature>
<evidence type="ECO:0000259" key="2">
    <source>
        <dbReference type="PROSITE" id="PS50812"/>
    </source>
</evidence>
<dbReference type="CDD" id="cd05162">
    <property type="entry name" value="PWWP"/>
    <property type="match status" value="1"/>
</dbReference>
<dbReference type="Gramene" id="Bra018079.1">
    <property type="protein sequence ID" value="Bra018079.1-P"/>
    <property type="gene ID" value="Bra018079"/>
</dbReference>
<dbReference type="PROSITE" id="PS50812">
    <property type="entry name" value="PWWP"/>
    <property type="match status" value="1"/>
</dbReference>
<dbReference type="Pfam" id="PF00855">
    <property type="entry name" value="PWWP"/>
    <property type="match status" value="1"/>
</dbReference>
<evidence type="ECO:0000313" key="3">
    <source>
        <dbReference type="EnsemblPlants" id="Bra018079.1-P"/>
    </source>
</evidence>
<organism evidence="3 4">
    <name type="scientific">Brassica campestris</name>
    <name type="common">Field mustard</name>
    <dbReference type="NCBI Taxonomy" id="3711"/>
    <lineage>
        <taxon>Eukaryota</taxon>
        <taxon>Viridiplantae</taxon>
        <taxon>Streptophyta</taxon>
        <taxon>Embryophyta</taxon>
        <taxon>Tracheophyta</taxon>
        <taxon>Spermatophyta</taxon>
        <taxon>Magnoliopsida</taxon>
        <taxon>eudicotyledons</taxon>
        <taxon>Gunneridae</taxon>
        <taxon>Pentapetalae</taxon>
        <taxon>rosids</taxon>
        <taxon>malvids</taxon>
        <taxon>Brassicales</taxon>
        <taxon>Brassicaceae</taxon>
        <taxon>Brassiceae</taxon>
        <taxon>Brassica</taxon>
    </lineage>
</organism>